<reference evidence="9 10" key="1">
    <citation type="submission" date="2010-05" db="EMBL/GenBank/DDBJ databases">
        <title>The Genome Sequence of Thecamonas trahens ATCC 50062.</title>
        <authorList>
            <consortium name="The Broad Institute Genome Sequencing Platform"/>
            <person name="Russ C."/>
            <person name="Cuomo C."/>
            <person name="Shea T."/>
            <person name="Young S.K."/>
            <person name="Zeng Q."/>
            <person name="Koehrsen M."/>
            <person name="Haas B."/>
            <person name="Borodovsky M."/>
            <person name="Guigo R."/>
            <person name="Alvarado L."/>
            <person name="Berlin A."/>
            <person name="Bochicchio J."/>
            <person name="Borenstein D."/>
            <person name="Chapman S."/>
            <person name="Chen Z."/>
            <person name="Freedman E."/>
            <person name="Gellesch M."/>
            <person name="Goldberg J."/>
            <person name="Griggs A."/>
            <person name="Gujja S."/>
            <person name="Heilman E."/>
            <person name="Heiman D."/>
            <person name="Hepburn T."/>
            <person name="Howarth C."/>
            <person name="Jen D."/>
            <person name="Larson L."/>
            <person name="Mehta T."/>
            <person name="Park D."/>
            <person name="Pearson M."/>
            <person name="Roberts A."/>
            <person name="Saif S."/>
            <person name="Shenoy N."/>
            <person name="Sisk P."/>
            <person name="Stolte C."/>
            <person name="Sykes S."/>
            <person name="Thomson T."/>
            <person name="Walk T."/>
            <person name="White J."/>
            <person name="Yandava C."/>
            <person name="Burger G."/>
            <person name="Gray M.W."/>
            <person name="Holland P.W.H."/>
            <person name="King N."/>
            <person name="Lang F.B.F."/>
            <person name="Roger A.J."/>
            <person name="Ruiz-Trillo I."/>
            <person name="Lander E."/>
            <person name="Nusbaum C."/>
        </authorList>
    </citation>
    <scope>NUCLEOTIDE SEQUENCE [LARGE SCALE GENOMIC DNA]</scope>
    <source>
        <strain evidence="9 10">ATCC 50062</strain>
    </source>
</reference>
<dbReference type="Pfam" id="PF00685">
    <property type="entry name" value="Sulfotransfer_1"/>
    <property type="match status" value="1"/>
</dbReference>
<dbReference type="Gene3D" id="1.25.10.10">
    <property type="entry name" value="Leucine-rich Repeat Variant"/>
    <property type="match status" value="1"/>
</dbReference>
<feature type="domain" description="IBB" evidence="8">
    <location>
        <begin position="1"/>
        <end position="61"/>
    </location>
</feature>
<dbReference type="AlphaFoldDB" id="A0A0L0DKB9"/>
<evidence type="ECO:0000256" key="7">
    <source>
        <dbReference type="SAM" id="MobiDB-lite"/>
    </source>
</evidence>
<dbReference type="Gene3D" id="3.40.50.300">
    <property type="entry name" value="P-loop containing nucleotide triphosphate hydrolases"/>
    <property type="match status" value="1"/>
</dbReference>
<dbReference type="OrthoDB" id="29145at2759"/>
<feature type="compositionally biased region" description="Basic and acidic residues" evidence="7">
    <location>
        <begin position="8"/>
        <end position="18"/>
    </location>
</feature>
<feature type="repeat" description="ARM" evidence="5">
    <location>
        <begin position="166"/>
        <end position="194"/>
    </location>
</feature>
<dbReference type="Pfam" id="PF00514">
    <property type="entry name" value="Arm"/>
    <property type="match status" value="7"/>
</dbReference>
<dbReference type="STRING" id="461836.A0A0L0DKB9"/>
<dbReference type="eggNOG" id="KOG0166">
    <property type="taxonomic scope" value="Eukaryota"/>
</dbReference>
<name>A0A0L0DKB9_THETB</name>
<evidence type="ECO:0000256" key="2">
    <source>
        <dbReference type="ARBA" id="ARBA00022448"/>
    </source>
</evidence>
<evidence type="ECO:0000313" key="9">
    <source>
        <dbReference type="EMBL" id="KNC52501.1"/>
    </source>
</evidence>
<dbReference type="Pfam" id="PF16186">
    <property type="entry name" value="Arm_3"/>
    <property type="match status" value="1"/>
</dbReference>
<accession>A0A0L0DKB9</accession>
<dbReference type="Pfam" id="PF01749">
    <property type="entry name" value="IBB"/>
    <property type="match status" value="1"/>
</dbReference>
<feature type="region of interest" description="Disordered" evidence="7">
    <location>
        <begin position="1"/>
        <end position="55"/>
    </location>
</feature>
<feature type="repeat" description="ARM" evidence="5">
    <location>
        <begin position="123"/>
        <end position="156"/>
    </location>
</feature>
<gene>
    <name evidence="9" type="ORF">AMSG_12131</name>
</gene>
<keyword evidence="4" id="KW-0653">Protein transport</keyword>
<dbReference type="InterPro" id="IPR027417">
    <property type="entry name" value="P-loop_NTPase"/>
</dbReference>
<evidence type="ECO:0000313" key="10">
    <source>
        <dbReference type="Proteomes" id="UP000054408"/>
    </source>
</evidence>
<evidence type="ECO:0000256" key="5">
    <source>
        <dbReference type="PROSITE-ProRule" id="PRU00259"/>
    </source>
</evidence>
<dbReference type="FunFam" id="1.25.10.10:FF:000021">
    <property type="entry name" value="Importin subunit alpha"/>
    <property type="match status" value="1"/>
</dbReference>
<dbReference type="GO" id="GO:0006606">
    <property type="term" value="P:protein import into nucleus"/>
    <property type="evidence" value="ECO:0007669"/>
    <property type="project" value="InterPro"/>
</dbReference>
<dbReference type="RefSeq" id="XP_013755374.1">
    <property type="nucleotide sequence ID" value="XM_013899920.1"/>
</dbReference>
<dbReference type="InterPro" id="IPR016024">
    <property type="entry name" value="ARM-type_fold"/>
</dbReference>
<dbReference type="InterPro" id="IPR000863">
    <property type="entry name" value="Sulfotransferase_dom"/>
</dbReference>
<dbReference type="Gene3D" id="1.20.5.690">
    <property type="entry name" value="Importin-alpha, importin-beta-binding domain"/>
    <property type="match status" value="1"/>
</dbReference>
<evidence type="ECO:0000259" key="8">
    <source>
        <dbReference type="PROSITE" id="PS51214"/>
    </source>
</evidence>
<dbReference type="GO" id="GO:0008146">
    <property type="term" value="F:sulfotransferase activity"/>
    <property type="evidence" value="ECO:0007669"/>
    <property type="project" value="InterPro"/>
</dbReference>
<feature type="compositionally biased region" description="Basic residues" evidence="7">
    <location>
        <begin position="39"/>
        <end position="53"/>
    </location>
</feature>
<dbReference type="GO" id="GO:0005634">
    <property type="term" value="C:nucleus"/>
    <property type="evidence" value="ECO:0007669"/>
    <property type="project" value="UniProtKB-ARBA"/>
</dbReference>
<keyword evidence="10" id="KW-1185">Reference proteome</keyword>
<organism evidence="9 10">
    <name type="scientific">Thecamonas trahens ATCC 50062</name>
    <dbReference type="NCBI Taxonomy" id="461836"/>
    <lineage>
        <taxon>Eukaryota</taxon>
        <taxon>Apusozoa</taxon>
        <taxon>Apusomonadida</taxon>
        <taxon>Apusomonadidae</taxon>
        <taxon>Thecamonas</taxon>
    </lineage>
</organism>
<protein>
    <recommendedName>
        <fullName evidence="8">IBB domain-containing protein</fullName>
    </recommendedName>
</protein>
<dbReference type="GO" id="GO:0061608">
    <property type="term" value="F:nuclear import signal receptor activity"/>
    <property type="evidence" value="ECO:0007669"/>
    <property type="project" value="InterPro"/>
</dbReference>
<dbReference type="PROSITE" id="PS51214">
    <property type="entry name" value="IBB"/>
    <property type="match status" value="1"/>
</dbReference>
<dbReference type="InterPro" id="IPR036975">
    <property type="entry name" value="Importin-a_IBB_sf"/>
</dbReference>
<dbReference type="eggNOG" id="KOG4157">
    <property type="taxonomic scope" value="Eukaryota"/>
</dbReference>
<evidence type="ECO:0000256" key="6">
    <source>
        <dbReference type="PROSITE-ProRule" id="PRU00561"/>
    </source>
</evidence>
<dbReference type="PANTHER" id="PTHR23316">
    <property type="entry name" value="IMPORTIN ALPHA"/>
    <property type="match status" value="1"/>
</dbReference>
<evidence type="ECO:0000256" key="1">
    <source>
        <dbReference type="ARBA" id="ARBA00010394"/>
    </source>
</evidence>
<dbReference type="Proteomes" id="UP000054408">
    <property type="component" value="Unassembled WGS sequence"/>
</dbReference>
<feature type="repeat" description="ARM" evidence="5">
    <location>
        <begin position="250"/>
        <end position="292"/>
    </location>
</feature>
<dbReference type="SMART" id="SM00185">
    <property type="entry name" value="ARM"/>
    <property type="match status" value="8"/>
</dbReference>
<evidence type="ECO:0000256" key="3">
    <source>
        <dbReference type="ARBA" id="ARBA00022737"/>
    </source>
</evidence>
<sequence length="1089" mass="118530">MDPFGDDMSERQKARQESYKAGISATDARRQREKTTISIRKKKKNEKLRKRRQAGLAGEEAVVAEEAGFTTDPSGEQRIDKLPLMMQQITSNDPKLMLESCMLFRKLLSIEMNPPIDLVIDNGAVPIFVQFLEAYDHPQLQFEAAWALTNIASGQSYQTRHVITNQAVPLLVKLLSKGNPDVREQVVWCLGNIAGDSTQCRDYVLSCNVMEPLLYNLTAASKLSMMRNATWTLSNLCRGKPQPDWSYVSPALPTLARLIYSNDDEVLTDALWALSYLSDGADARIQQVIDAGVCRRVVELLSHHSPSVQVPALRTVGNIVTGNDVQTQCVLNCAVLPCLLFLLGSAKENIKKEACWTISNITAGNKHQIKAVIDANLIGPLIDILNTSTFFKTKREAAWAISNLTSGGSPEHIRYIVSRGAIPPLCDLLLVNDPGIIIVALEGLEKILKVGELDAKTLGFNEYAAMVDEAGGVEKLDKIQSHQNHDVYKKAVTIITRFFSGDSDDDLDNAPQATDGHYAFNQDMPSGPAPNALLPVPPEVKARWAEPGGGCEARQAVILPPLAWPPSALASYPGSGNTWCREMLEMASGVVTSSIYNDTGLISAGMHGEGVTMADYARTLLVKTHRGGMGDIAADTWRKAIILVRNPLDAIVSKFHYLTSLSHVDEGSLDAWIKYKARLQPEASLWAAFFRYWAAPNRKFAHLVLADAPLVVRYEDMRADPGYWLKTMLDYLGVPVPDHRISCAVATSARGRLKRSHSWLPVFSEAERKQVESAAAPALTSLNYWPLMPTHCGFGRHGDGMIRLPHPYADIEFAAVSGAAYPQANQLFFRLVLVYPLLPDATLDSVVLHTALLARASPSLVDALVLIPAGAPAHVLAALSEAGFAMLSLAKHASADEAGQASAVLGALHGLLFCELDVVVYDPAAPWFADWLAAPLPGSLARSLDFGTVLRDAQPDAIVLGGSKHVFGTGPMWLKSSDPTRAMLKAGVSEAARDDTGLTGARHAINRVLEAWQVKDSLSELGTATTRAMVPLRVQKARAWEMCRDDGLGEARSLARREEDASLAQWLLSAELDAIAETRASSGRLGCVV</sequence>
<dbReference type="SUPFAM" id="SSF52540">
    <property type="entry name" value="P-loop containing nucleoside triphosphate hydrolases"/>
    <property type="match status" value="1"/>
</dbReference>
<dbReference type="InterPro" id="IPR000225">
    <property type="entry name" value="Armadillo"/>
</dbReference>
<evidence type="ECO:0000256" key="4">
    <source>
        <dbReference type="ARBA" id="ARBA00022927"/>
    </source>
</evidence>
<dbReference type="InterPro" id="IPR002652">
    <property type="entry name" value="Importin-a_IBB"/>
</dbReference>
<dbReference type="PROSITE" id="PS50176">
    <property type="entry name" value="ARM_REPEAT"/>
    <property type="match status" value="3"/>
</dbReference>
<dbReference type="SUPFAM" id="SSF48371">
    <property type="entry name" value="ARM repeat"/>
    <property type="match status" value="1"/>
</dbReference>
<proteinExistence type="inferred from homology"/>
<comment type="similarity">
    <text evidence="1">Belongs to the importin alpha family.</text>
</comment>
<dbReference type="InterPro" id="IPR011989">
    <property type="entry name" value="ARM-like"/>
</dbReference>
<dbReference type="EMBL" id="GL349473">
    <property type="protein sequence ID" value="KNC52501.1"/>
    <property type="molecule type" value="Genomic_DNA"/>
</dbReference>
<keyword evidence="3" id="KW-0677">Repeat</keyword>
<keyword evidence="2 6" id="KW-0813">Transport</keyword>
<dbReference type="GeneID" id="25570046"/>
<dbReference type="InterPro" id="IPR032413">
    <property type="entry name" value="Arm_3"/>
</dbReference>